<dbReference type="GO" id="GO:0031593">
    <property type="term" value="F:polyubiquitin modification-dependent protein binding"/>
    <property type="evidence" value="ECO:0007669"/>
    <property type="project" value="TreeGrafter"/>
</dbReference>
<dbReference type="PANTHER" id="PTHR23077">
    <property type="entry name" value="AAA-FAMILY ATPASE"/>
    <property type="match status" value="1"/>
</dbReference>
<gene>
    <name evidence="4" type="ORF">GE061_017565</name>
</gene>
<dbReference type="SUPFAM" id="SSF52540">
    <property type="entry name" value="P-loop containing nucleoside triphosphate hydrolases"/>
    <property type="match status" value="2"/>
</dbReference>
<dbReference type="GO" id="GO:0005634">
    <property type="term" value="C:nucleus"/>
    <property type="evidence" value="ECO:0007669"/>
    <property type="project" value="TreeGrafter"/>
</dbReference>
<dbReference type="InterPro" id="IPR027417">
    <property type="entry name" value="P-loop_NTPase"/>
</dbReference>
<dbReference type="GO" id="GO:0030970">
    <property type="term" value="P:retrograde protein transport, ER to cytosol"/>
    <property type="evidence" value="ECO:0007669"/>
    <property type="project" value="TreeGrafter"/>
</dbReference>
<dbReference type="PANTHER" id="PTHR23077:SF194">
    <property type="entry name" value="ATPASE FAMILY GENE 2 PROTEIN HOMOLOG B"/>
    <property type="match status" value="1"/>
</dbReference>
<dbReference type="Pfam" id="PF02493">
    <property type="entry name" value="MORN"/>
    <property type="match status" value="6"/>
</dbReference>
<feature type="repeat" description="ANK" evidence="2">
    <location>
        <begin position="676"/>
        <end position="708"/>
    </location>
</feature>
<dbReference type="SUPFAM" id="SSF82185">
    <property type="entry name" value="Histone H3 K4-specific methyltransferase SET7/9 N-terminal domain"/>
    <property type="match status" value="1"/>
</dbReference>
<feature type="repeat" description="ANK" evidence="2">
    <location>
        <begin position="808"/>
        <end position="840"/>
    </location>
</feature>
<dbReference type="GO" id="GO:0034098">
    <property type="term" value="C:VCP-NPL4-UFD1 AAA ATPase complex"/>
    <property type="evidence" value="ECO:0007669"/>
    <property type="project" value="TreeGrafter"/>
</dbReference>
<evidence type="ECO:0000313" key="5">
    <source>
        <dbReference type="Proteomes" id="UP000466442"/>
    </source>
</evidence>
<dbReference type="InterPro" id="IPR036770">
    <property type="entry name" value="Ankyrin_rpt-contain_sf"/>
</dbReference>
<dbReference type="EMBL" id="WIXP02000008">
    <property type="protein sequence ID" value="KAF6206333.1"/>
    <property type="molecule type" value="Genomic_DNA"/>
</dbReference>
<evidence type="ECO:0000256" key="2">
    <source>
        <dbReference type="PROSITE-ProRule" id="PRU00023"/>
    </source>
</evidence>
<dbReference type="InterPro" id="IPR003959">
    <property type="entry name" value="ATPase_AAA_core"/>
</dbReference>
<dbReference type="Gene3D" id="2.20.110.10">
    <property type="entry name" value="Histone H3 K4-specific methyltransferase SET7/9 N-terminal domain"/>
    <property type="match status" value="3"/>
</dbReference>
<dbReference type="GO" id="GO:0016887">
    <property type="term" value="F:ATP hydrolysis activity"/>
    <property type="evidence" value="ECO:0007669"/>
    <property type="project" value="InterPro"/>
</dbReference>
<dbReference type="OrthoDB" id="27435at2759"/>
<organism evidence="4 5">
    <name type="scientific">Apolygus lucorum</name>
    <name type="common">Small green plant bug</name>
    <name type="synonym">Lygocoris lucorum</name>
    <dbReference type="NCBI Taxonomy" id="248454"/>
    <lineage>
        <taxon>Eukaryota</taxon>
        <taxon>Metazoa</taxon>
        <taxon>Ecdysozoa</taxon>
        <taxon>Arthropoda</taxon>
        <taxon>Hexapoda</taxon>
        <taxon>Insecta</taxon>
        <taxon>Pterygota</taxon>
        <taxon>Neoptera</taxon>
        <taxon>Paraneoptera</taxon>
        <taxon>Hemiptera</taxon>
        <taxon>Heteroptera</taxon>
        <taxon>Panheteroptera</taxon>
        <taxon>Cimicomorpha</taxon>
        <taxon>Miridae</taxon>
        <taxon>Mirini</taxon>
        <taxon>Apolygus</taxon>
    </lineage>
</organism>
<feature type="domain" description="AAA+ ATPase" evidence="3">
    <location>
        <begin position="303"/>
        <end position="450"/>
    </location>
</feature>
<evidence type="ECO:0000313" key="4">
    <source>
        <dbReference type="EMBL" id="KAF6206333.1"/>
    </source>
</evidence>
<dbReference type="InterPro" id="IPR041569">
    <property type="entry name" value="AAA_lid_3"/>
</dbReference>
<dbReference type="Pfam" id="PF00004">
    <property type="entry name" value="AAA"/>
    <property type="match status" value="2"/>
</dbReference>
<comment type="caution">
    <text evidence="4">The sequence shown here is derived from an EMBL/GenBank/DDBJ whole genome shotgun (WGS) entry which is preliminary data.</text>
</comment>
<keyword evidence="5" id="KW-1185">Reference proteome</keyword>
<dbReference type="PROSITE" id="PS00674">
    <property type="entry name" value="AAA"/>
    <property type="match status" value="1"/>
</dbReference>
<name>A0A8S9XBJ1_APOLU</name>
<dbReference type="InterPro" id="IPR050168">
    <property type="entry name" value="AAA_ATPase_domain"/>
</dbReference>
<dbReference type="Proteomes" id="UP000466442">
    <property type="component" value="Unassembled WGS sequence"/>
</dbReference>
<feature type="repeat" description="ANK" evidence="2">
    <location>
        <begin position="775"/>
        <end position="807"/>
    </location>
</feature>
<dbReference type="Gene3D" id="1.25.40.20">
    <property type="entry name" value="Ankyrin repeat-containing domain"/>
    <property type="match status" value="1"/>
</dbReference>
<sequence>MSWQRYSLRHEKKDIQIAGNKQAYEQLKKYVSCRDMLKTNNLANNFDFSQLMVIGPSGSGKRTLVRKVAQETNAVLLPFDCTQLMRPKPGDTEALIGETFERAKRLAVEGLVVLLVLNLESVCAKPGRILNQMNNMLDSVRRHPTLIVVTTSHDPNVVHESVKSASRFHDVIFLGVPSESDRLEMLKLLGGDDLCLSHGRWCEFAKMTPGYVVADLALVINKSRRSLHYEGLLNPSEEQIVSHIKQALASVEPSAVRGEMGLVKSNSSILEIGGLRRIKEVLLQSVQWPLFHTDSFKRLNIKHSSGILLYGPPGCSKTSLARAAAAGSNVTFLAVSAADLYSPFVGDTERIIASLFQRARAAAPTLLFIDEIDALVGNRQGQQKRAQERVLSSFLIEMDGVGVNAESEFLRDPSDVRVIIVAATNRPHVIDTALLRPGRLDKLIHVPPPDFKDRLEILEVITKKMPLDDDVDLFSIAGKTELFSGADLANLCREAALLAMTVNGVNTTKVTQENFHAFTTLTFHFGTRTMSSPTFSIEEIGTGPYEDLCNAVIAGDAEKVAELLSKGVQVNSTNDEDDSALNLAIKFDAGCDIIRMLLSSGAQVTSDYEDGELSLMLAMEKRNVEAVKLLLDHGADVYVMDSEGSTPLHKAAAFGMHDLAILFLSKELFVDIQDGQQCTPLHLAAKNGHESIVKLLLAHGANLHEIDRYGRTALHYSAVGGYYGIVCRLIDYEVDVNLKDNNERTALQDAAWLGHLDVVQMLLNCGADMNSTDREGFTALHHAAMRGHEDVIFVLLDRGANLSIQDKGGRTPLHHVMLRGNYDMMKLLIEFSDDLNTRDSKNETPFSAVLSGMFSTTAFQLEKHPELVELLIKHVVRSKIMKSQKNVGPEEFEGEWKNDKKEGYGSFKTHSGKVLYEGEWVNGKAEGYGVLCHQGDHKRYNICYEGFWKNGKPESKGYNHYKDGSFYKGGWANGVRNGFGQMWYANGTYYEGDFHKDKQHGRGLFVYVDGNRYVGEWFSNYKHGFGAYYYMNSGQIQMGHWIKDSCVNSWMIDMKYRQSALSPTEFSIPEKSQLVKQFKRYIKLQEKRSDTVNVSTQTDE</sequence>
<keyword evidence="1" id="KW-0677">Repeat</keyword>
<dbReference type="PRINTS" id="PR01415">
    <property type="entry name" value="ANKYRIN"/>
</dbReference>
<dbReference type="InterPro" id="IPR002110">
    <property type="entry name" value="Ankyrin_rpt"/>
</dbReference>
<dbReference type="PROSITE" id="PS50088">
    <property type="entry name" value="ANK_REPEAT"/>
    <property type="match status" value="7"/>
</dbReference>
<dbReference type="SMART" id="SM00248">
    <property type="entry name" value="ANK"/>
    <property type="match status" value="8"/>
</dbReference>
<feature type="repeat" description="ANK" evidence="2">
    <location>
        <begin position="709"/>
        <end position="741"/>
    </location>
</feature>
<dbReference type="SUPFAM" id="SSF48403">
    <property type="entry name" value="Ankyrin repeat"/>
    <property type="match status" value="1"/>
</dbReference>
<proteinExistence type="predicted"/>
<accession>A0A8S9XBJ1</accession>
<dbReference type="SMART" id="SM00698">
    <property type="entry name" value="MORN"/>
    <property type="match status" value="6"/>
</dbReference>
<dbReference type="Gene3D" id="3.40.50.300">
    <property type="entry name" value="P-loop containing nucleotide triphosphate hydrolases"/>
    <property type="match status" value="2"/>
</dbReference>
<evidence type="ECO:0000256" key="1">
    <source>
        <dbReference type="ARBA" id="ARBA00022737"/>
    </source>
</evidence>
<dbReference type="GO" id="GO:0005829">
    <property type="term" value="C:cytosol"/>
    <property type="evidence" value="ECO:0007669"/>
    <property type="project" value="TreeGrafter"/>
</dbReference>
<feature type="repeat" description="ANK" evidence="2">
    <location>
        <begin position="610"/>
        <end position="642"/>
    </location>
</feature>
<dbReference type="FunFam" id="3.40.50.300:FF:001921">
    <property type="entry name" value="AAA ATPase domain-containing protein"/>
    <property type="match status" value="1"/>
</dbReference>
<evidence type="ECO:0000259" key="3">
    <source>
        <dbReference type="SMART" id="SM00382"/>
    </source>
</evidence>
<reference evidence="4" key="1">
    <citation type="journal article" date="2021" name="Mol. Ecol. Resour.">
        <title>Apolygus lucorum genome provides insights into omnivorousness and mesophyll feeding.</title>
        <authorList>
            <person name="Liu Y."/>
            <person name="Liu H."/>
            <person name="Wang H."/>
            <person name="Huang T."/>
            <person name="Liu B."/>
            <person name="Yang B."/>
            <person name="Yin L."/>
            <person name="Li B."/>
            <person name="Zhang Y."/>
            <person name="Zhang S."/>
            <person name="Jiang F."/>
            <person name="Zhang X."/>
            <person name="Ren Y."/>
            <person name="Wang B."/>
            <person name="Wang S."/>
            <person name="Lu Y."/>
            <person name="Wu K."/>
            <person name="Fan W."/>
            <person name="Wang G."/>
        </authorList>
    </citation>
    <scope>NUCLEOTIDE SEQUENCE</scope>
    <source>
        <strain evidence="4">12Hb</strain>
    </source>
</reference>
<feature type="domain" description="AAA+ ATPase" evidence="3">
    <location>
        <begin position="47"/>
        <end position="178"/>
    </location>
</feature>
<dbReference type="InterPro" id="IPR003960">
    <property type="entry name" value="ATPase_AAA_CS"/>
</dbReference>
<feature type="repeat" description="ANK" evidence="2">
    <location>
        <begin position="643"/>
        <end position="675"/>
    </location>
</feature>
<keyword evidence="2" id="KW-0040">ANK repeat</keyword>
<dbReference type="SMART" id="SM00382">
    <property type="entry name" value="AAA"/>
    <property type="match status" value="2"/>
</dbReference>
<dbReference type="Pfam" id="PF12796">
    <property type="entry name" value="Ank_2"/>
    <property type="match status" value="2"/>
</dbReference>
<dbReference type="InterPro" id="IPR003593">
    <property type="entry name" value="AAA+_ATPase"/>
</dbReference>
<dbReference type="Pfam" id="PF17862">
    <property type="entry name" value="AAA_lid_3"/>
    <property type="match status" value="1"/>
</dbReference>
<dbReference type="Gene3D" id="1.10.8.60">
    <property type="match status" value="2"/>
</dbReference>
<dbReference type="PROSITE" id="PS50297">
    <property type="entry name" value="ANK_REP_REGION"/>
    <property type="match status" value="6"/>
</dbReference>
<dbReference type="AlphaFoldDB" id="A0A8S9XBJ1"/>
<protein>
    <recommendedName>
        <fullName evidence="3">AAA+ ATPase domain-containing protein</fullName>
    </recommendedName>
</protein>
<dbReference type="GO" id="GO:0005524">
    <property type="term" value="F:ATP binding"/>
    <property type="evidence" value="ECO:0007669"/>
    <property type="project" value="InterPro"/>
</dbReference>
<dbReference type="InterPro" id="IPR003409">
    <property type="entry name" value="MORN"/>
</dbReference>
<dbReference type="GO" id="GO:0097352">
    <property type="term" value="P:autophagosome maturation"/>
    <property type="evidence" value="ECO:0007669"/>
    <property type="project" value="TreeGrafter"/>
</dbReference>
<dbReference type="GO" id="GO:0051228">
    <property type="term" value="P:mitotic spindle disassembly"/>
    <property type="evidence" value="ECO:0007669"/>
    <property type="project" value="TreeGrafter"/>
</dbReference>
<feature type="repeat" description="ANK" evidence="2">
    <location>
        <begin position="742"/>
        <end position="774"/>
    </location>
</feature>
<dbReference type="Pfam" id="PF00023">
    <property type="entry name" value="Ank"/>
    <property type="match status" value="1"/>
</dbReference>